<organism evidence="2 3">
    <name type="scientific">Caerostris darwini</name>
    <dbReference type="NCBI Taxonomy" id="1538125"/>
    <lineage>
        <taxon>Eukaryota</taxon>
        <taxon>Metazoa</taxon>
        <taxon>Ecdysozoa</taxon>
        <taxon>Arthropoda</taxon>
        <taxon>Chelicerata</taxon>
        <taxon>Arachnida</taxon>
        <taxon>Araneae</taxon>
        <taxon>Araneomorphae</taxon>
        <taxon>Entelegynae</taxon>
        <taxon>Araneoidea</taxon>
        <taxon>Araneidae</taxon>
        <taxon>Caerostris</taxon>
    </lineage>
</organism>
<comment type="caution">
    <text evidence="2">The sequence shown here is derived from an EMBL/GenBank/DDBJ whole genome shotgun (WGS) entry which is preliminary data.</text>
</comment>
<dbReference type="Proteomes" id="UP001054837">
    <property type="component" value="Unassembled WGS sequence"/>
</dbReference>
<proteinExistence type="predicted"/>
<protein>
    <submittedName>
        <fullName evidence="2">Uncharacterized protein</fullName>
    </submittedName>
</protein>
<sequence length="104" mass="12062">MFCLNSCEKHSMKSLMKLLYLEVQPAAWIFVQMTVMVNRGVTDRAKRQKINEPTNQVVKIRVECIFSERQCRASCTIPPMLSNKKARRPQPFTKLDNVFDNGNL</sequence>
<evidence type="ECO:0000313" key="2">
    <source>
        <dbReference type="EMBL" id="GIY84534.1"/>
    </source>
</evidence>
<feature type="region of interest" description="Disordered" evidence="1">
    <location>
        <begin position="82"/>
        <end position="104"/>
    </location>
</feature>
<reference evidence="2 3" key="1">
    <citation type="submission" date="2021-06" db="EMBL/GenBank/DDBJ databases">
        <title>Caerostris darwini draft genome.</title>
        <authorList>
            <person name="Kono N."/>
            <person name="Arakawa K."/>
        </authorList>
    </citation>
    <scope>NUCLEOTIDE SEQUENCE [LARGE SCALE GENOMIC DNA]</scope>
</reference>
<keyword evidence="3" id="KW-1185">Reference proteome</keyword>
<accession>A0AAV4WQJ1</accession>
<evidence type="ECO:0000313" key="3">
    <source>
        <dbReference type="Proteomes" id="UP001054837"/>
    </source>
</evidence>
<dbReference type="AlphaFoldDB" id="A0AAV4WQJ1"/>
<dbReference type="EMBL" id="BPLQ01014939">
    <property type="protein sequence ID" value="GIY84534.1"/>
    <property type="molecule type" value="Genomic_DNA"/>
</dbReference>
<gene>
    <name evidence="2" type="ORF">CDAR_168771</name>
</gene>
<name>A0AAV4WQJ1_9ARAC</name>
<evidence type="ECO:0000256" key="1">
    <source>
        <dbReference type="SAM" id="MobiDB-lite"/>
    </source>
</evidence>